<comment type="similarity">
    <text evidence="1 3">Belongs to the peptidase S33 family.</text>
</comment>
<dbReference type="InterPro" id="IPR029058">
    <property type="entry name" value="AB_hydrolase_fold"/>
</dbReference>
<evidence type="ECO:0000256" key="4">
    <source>
        <dbReference type="PIRSR" id="PIRSR005539-1"/>
    </source>
</evidence>
<feature type="domain" description="AB hydrolase-1" evidence="6">
    <location>
        <begin position="51"/>
        <end position="295"/>
    </location>
</feature>
<accession>A0A935C7Y0</accession>
<evidence type="ECO:0000313" key="8">
    <source>
        <dbReference type="Proteomes" id="UP000611723"/>
    </source>
</evidence>
<keyword evidence="8" id="KW-1185">Reference proteome</keyword>
<dbReference type="NCBIfam" id="TIGR01250">
    <property type="entry name" value="pro_imino_pep_2"/>
    <property type="match status" value="1"/>
</dbReference>
<dbReference type="PRINTS" id="PR00793">
    <property type="entry name" value="PROAMNOPTASE"/>
</dbReference>
<dbReference type="InterPro" id="IPR000073">
    <property type="entry name" value="AB_hydrolase_1"/>
</dbReference>
<evidence type="ECO:0000256" key="5">
    <source>
        <dbReference type="SAM" id="SignalP"/>
    </source>
</evidence>
<evidence type="ECO:0000256" key="2">
    <source>
        <dbReference type="ARBA" id="ARBA00022801"/>
    </source>
</evidence>
<evidence type="ECO:0000259" key="6">
    <source>
        <dbReference type="Pfam" id="PF00561"/>
    </source>
</evidence>
<dbReference type="Pfam" id="PF00561">
    <property type="entry name" value="Abhydrolase_1"/>
    <property type="match status" value="1"/>
</dbReference>
<comment type="caution">
    <text evidence="7">The sequence shown here is derived from an EMBL/GenBank/DDBJ whole genome shotgun (WGS) entry which is preliminary data.</text>
</comment>
<name>A0A935C7Y0_9BACT</name>
<dbReference type="EMBL" id="JAEQBW010000003">
    <property type="protein sequence ID" value="MBK6265164.1"/>
    <property type="molecule type" value="Genomic_DNA"/>
</dbReference>
<dbReference type="PANTHER" id="PTHR43798">
    <property type="entry name" value="MONOACYLGLYCEROL LIPASE"/>
    <property type="match status" value="1"/>
</dbReference>
<feature type="chain" id="PRO_5037059780" evidence="5">
    <location>
        <begin position="27"/>
        <end position="313"/>
    </location>
</feature>
<dbReference type="Gene3D" id="3.40.50.1820">
    <property type="entry name" value="alpha/beta hydrolase"/>
    <property type="match status" value="1"/>
</dbReference>
<feature type="active site" description="Nucleophile" evidence="4">
    <location>
        <position position="125"/>
    </location>
</feature>
<feature type="active site" evidence="4">
    <location>
        <position position="263"/>
    </location>
</feature>
<protein>
    <submittedName>
        <fullName evidence="7">Proline iminopeptidase-family hydrolase</fullName>
    </submittedName>
</protein>
<evidence type="ECO:0000256" key="3">
    <source>
        <dbReference type="PIRNR" id="PIRNR005539"/>
    </source>
</evidence>
<dbReference type="GO" id="GO:0016020">
    <property type="term" value="C:membrane"/>
    <property type="evidence" value="ECO:0007669"/>
    <property type="project" value="TreeGrafter"/>
</dbReference>
<dbReference type="InterPro" id="IPR002410">
    <property type="entry name" value="Peptidase_S33"/>
</dbReference>
<dbReference type="Proteomes" id="UP000611723">
    <property type="component" value="Unassembled WGS sequence"/>
</dbReference>
<feature type="signal peptide" evidence="5">
    <location>
        <begin position="1"/>
        <end position="26"/>
    </location>
</feature>
<keyword evidence="5" id="KW-0732">Signal</keyword>
<evidence type="ECO:0000256" key="1">
    <source>
        <dbReference type="ARBA" id="ARBA00010088"/>
    </source>
</evidence>
<dbReference type="InterPro" id="IPR050266">
    <property type="entry name" value="AB_hydrolase_sf"/>
</dbReference>
<keyword evidence="2 3" id="KW-0378">Hydrolase</keyword>
<proteinExistence type="inferred from homology"/>
<sequence length="313" mass="35263">MNHLKNLTLLSVFLLCISCQSNPSLQAEEGYVEVEGGKIWYKVIGEGDQVPLLLMHGGPGGTHCYFYELTPLSENRPIILFDQLGSGRSDHHTDTALLKVDKFVEQVRELKSHLNLKEYYLLGHSWGAALELEYYQKYPEGVKGIIFSSPYVSTPVWAADADTLISSLPDSVQSLIAQAEESGNYNTKEYKYADSIYWANFGLRTDYGGHEWDTIPAPSNKFIYNNMWGPSEFTATGILKSYDNKEALKEVKVPVLFVTGEYDEARPQTVKHFQSLVPNSEFKVIEGAGHATMKDNSSQYNQAIHQFLQEVEK</sequence>
<evidence type="ECO:0000313" key="7">
    <source>
        <dbReference type="EMBL" id="MBK6265164.1"/>
    </source>
</evidence>
<dbReference type="SUPFAM" id="SSF53474">
    <property type="entry name" value="alpha/beta-Hydrolases"/>
    <property type="match status" value="1"/>
</dbReference>
<dbReference type="PANTHER" id="PTHR43798:SF33">
    <property type="entry name" value="HYDROLASE, PUTATIVE (AFU_ORTHOLOGUE AFUA_2G14860)-RELATED"/>
    <property type="match status" value="1"/>
</dbReference>
<organism evidence="7 8">
    <name type="scientific">Marivirga aurantiaca</name>
    <dbReference type="NCBI Taxonomy" id="2802615"/>
    <lineage>
        <taxon>Bacteria</taxon>
        <taxon>Pseudomonadati</taxon>
        <taxon>Bacteroidota</taxon>
        <taxon>Cytophagia</taxon>
        <taxon>Cytophagales</taxon>
        <taxon>Marivirgaceae</taxon>
        <taxon>Marivirga</taxon>
    </lineage>
</organism>
<dbReference type="InterPro" id="IPR005945">
    <property type="entry name" value="Pro_imino_pep"/>
</dbReference>
<feature type="active site" description="Proton donor" evidence="4">
    <location>
        <position position="290"/>
    </location>
</feature>
<reference evidence="7" key="1">
    <citation type="submission" date="2021-01" db="EMBL/GenBank/DDBJ databases">
        <title>Marivirga aurantiaca sp. nov., isolated from intertidal surface sediments.</title>
        <authorList>
            <person name="Zhang M."/>
        </authorList>
    </citation>
    <scope>NUCLEOTIDE SEQUENCE</scope>
    <source>
        <strain evidence="7">S37H4</strain>
    </source>
</reference>
<dbReference type="AlphaFoldDB" id="A0A935C7Y0"/>
<gene>
    <name evidence="7" type="ORF">JKA74_08950</name>
</gene>
<dbReference type="GO" id="GO:0006508">
    <property type="term" value="P:proteolysis"/>
    <property type="evidence" value="ECO:0007669"/>
    <property type="project" value="InterPro"/>
</dbReference>
<dbReference type="PIRSF" id="PIRSF005539">
    <property type="entry name" value="Pept_S33_TRI_F1"/>
    <property type="match status" value="1"/>
</dbReference>
<dbReference type="GO" id="GO:0008233">
    <property type="term" value="F:peptidase activity"/>
    <property type="evidence" value="ECO:0007669"/>
    <property type="project" value="InterPro"/>
</dbReference>